<keyword evidence="11" id="KW-1185">Reference proteome</keyword>
<evidence type="ECO:0000256" key="3">
    <source>
        <dbReference type="ARBA" id="ARBA00022597"/>
    </source>
</evidence>
<organism evidence="9 10">
    <name type="scientific">Parafannyhessea umbonata</name>
    <dbReference type="NCBI Taxonomy" id="604330"/>
    <lineage>
        <taxon>Bacteria</taxon>
        <taxon>Bacillati</taxon>
        <taxon>Actinomycetota</taxon>
        <taxon>Coriobacteriia</taxon>
        <taxon>Coriobacteriales</taxon>
        <taxon>Atopobiaceae</taxon>
        <taxon>Parafannyhessea</taxon>
    </lineage>
</organism>
<dbReference type="GO" id="GO:0009401">
    <property type="term" value="P:phosphoenolpyruvate-dependent sugar phosphotransferase system"/>
    <property type="evidence" value="ECO:0007669"/>
    <property type="project" value="UniProtKB-KW"/>
</dbReference>
<dbReference type="PROSITE" id="PS00371">
    <property type="entry name" value="PTS_EIIA_TYPE_1_HIS"/>
    <property type="match status" value="1"/>
</dbReference>
<keyword evidence="6" id="KW-0418">Kinase</keyword>
<dbReference type="InterPro" id="IPR050890">
    <property type="entry name" value="PTS_EIIA_component"/>
</dbReference>
<evidence type="ECO:0000256" key="2">
    <source>
        <dbReference type="ARBA" id="ARBA00022448"/>
    </source>
</evidence>
<dbReference type="GO" id="GO:0016301">
    <property type="term" value="F:kinase activity"/>
    <property type="evidence" value="ECO:0007669"/>
    <property type="project" value="UniProtKB-KW"/>
</dbReference>
<dbReference type="EMBL" id="FNWT01000002">
    <property type="protein sequence ID" value="SEH43208.1"/>
    <property type="molecule type" value="Genomic_DNA"/>
</dbReference>
<dbReference type="GO" id="GO:0005737">
    <property type="term" value="C:cytoplasm"/>
    <property type="evidence" value="ECO:0007669"/>
    <property type="project" value="UniProtKB-SubCell"/>
</dbReference>
<protein>
    <submittedName>
        <fullName evidence="9">PTS system IIA component, Glc family</fullName>
    </submittedName>
</protein>
<evidence type="ECO:0000313" key="11">
    <source>
        <dbReference type="Proteomes" id="UP000199135"/>
    </source>
</evidence>
<dbReference type="FunFam" id="2.70.70.10:FF:000001">
    <property type="entry name" value="PTS system glucose-specific IIA component"/>
    <property type="match status" value="1"/>
</dbReference>
<dbReference type="SUPFAM" id="SSF51261">
    <property type="entry name" value="Duplicated hybrid motif"/>
    <property type="match status" value="1"/>
</dbReference>
<comment type="subcellular location">
    <subcellularLocation>
        <location evidence="1">Cytoplasm</location>
    </subcellularLocation>
</comment>
<proteinExistence type="predicted"/>
<evidence type="ECO:0000256" key="4">
    <source>
        <dbReference type="ARBA" id="ARBA00022679"/>
    </source>
</evidence>
<keyword evidence="5" id="KW-0598">Phosphotransferase system</keyword>
<dbReference type="EMBL" id="FOGP01000002">
    <property type="protein sequence ID" value="SER43817.1"/>
    <property type="molecule type" value="Genomic_DNA"/>
</dbReference>
<reference evidence="10 11" key="2">
    <citation type="submission" date="2016-10" db="EMBL/GenBank/DDBJ databases">
        <authorList>
            <person name="Varghese N."/>
            <person name="Submissions S."/>
        </authorList>
    </citation>
    <scope>NUCLEOTIDE SEQUENCE [LARGE SCALE GENOMIC DNA]</scope>
    <source>
        <strain evidence="10">KHGC19</strain>
        <strain evidence="8 11">WCP15</strain>
    </source>
</reference>
<evidence type="ECO:0000313" key="10">
    <source>
        <dbReference type="Proteomes" id="UP000199128"/>
    </source>
</evidence>
<dbReference type="InterPro" id="IPR011055">
    <property type="entry name" value="Dup_hybrid_motif"/>
</dbReference>
<accession>A0A1H9P6V0</accession>
<evidence type="ECO:0000313" key="9">
    <source>
        <dbReference type="EMBL" id="SER43817.1"/>
    </source>
</evidence>
<dbReference type="PANTHER" id="PTHR45008:SF1">
    <property type="entry name" value="PTS SYSTEM GLUCOSE-SPECIFIC EIIA COMPONENT"/>
    <property type="match status" value="1"/>
</dbReference>
<reference evidence="9" key="1">
    <citation type="submission" date="2016-10" db="EMBL/GenBank/DDBJ databases">
        <authorList>
            <person name="de Groot N.N."/>
        </authorList>
    </citation>
    <scope>NUCLEOTIDE SEQUENCE [LARGE SCALE GENOMIC DNA]</scope>
    <source>
        <strain evidence="9">KHGC19</strain>
    </source>
</reference>
<dbReference type="Proteomes" id="UP000199135">
    <property type="component" value="Unassembled WGS sequence"/>
</dbReference>
<evidence type="ECO:0000256" key="5">
    <source>
        <dbReference type="ARBA" id="ARBA00022683"/>
    </source>
</evidence>
<name>A0A1H9P6V0_9ACTN</name>
<dbReference type="Pfam" id="PF00358">
    <property type="entry name" value="PTS_EIIA_1"/>
    <property type="match status" value="1"/>
</dbReference>
<dbReference type="PROSITE" id="PS51093">
    <property type="entry name" value="PTS_EIIA_TYPE_1"/>
    <property type="match status" value="1"/>
</dbReference>
<evidence type="ECO:0000259" key="7">
    <source>
        <dbReference type="PROSITE" id="PS51093"/>
    </source>
</evidence>
<feature type="domain" description="PTS EIIA type-1" evidence="7">
    <location>
        <begin position="43"/>
        <end position="147"/>
    </location>
</feature>
<dbReference type="AlphaFoldDB" id="A0A1H9P6V0"/>
<dbReference type="PANTHER" id="PTHR45008">
    <property type="entry name" value="PTS SYSTEM GLUCOSE-SPECIFIC EIIA COMPONENT"/>
    <property type="match status" value="1"/>
</dbReference>
<evidence type="ECO:0000256" key="1">
    <source>
        <dbReference type="ARBA" id="ARBA00004496"/>
    </source>
</evidence>
<dbReference type="RefSeq" id="WP_078687018.1">
    <property type="nucleotide sequence ID" value="NZ_FNWT01000002.1"/>
</dbReference>
<dbReference type="Gene3D" id="2.70.70.10">
    <property type="entry name" value="Glucose Permease (Domain IIA)"/>
    <property type="match status" value="1"/>
</dbReference>
<keyword evidence="4" id="KW-0808">Transferase</keyword>
<keyword evidence="2" id="KW-0813">Transport</keyword>
<dbReference type="Proteomes" id="UP000199128">
    <property type="component" value="Unassembled WGS sequence"/>
</dbReference>
<evidence type="ECO:0000256" key="6">
    <source>
        <dbReference type="ARBA" id="ARBA00022777"/>
    </source>
</evidence>
<sequence>MFIRNPFSRSRLVTTKTDGKAPTGVSIVSPATGEAEPLEKCSDEVFGKGMMGPGALIIPSEGKIFSPVDGKIEVLFDTLHAFGFKTPEGCEVMLHVGIDTVELGGAPFVAHVAQGDTVRKGDLLLDMDLSAIEAAGKSSETLVIVTDAHGKQVSLTNNGSVQAGDPILSVA</sequence>
<evidence type="ECO:0000313" key="8">
    <source>
        <dbReference type="EMBL" id="SEH43208.1"/>
    </source>
</evidence>
<dbReference type="NCBIfam" id="TIGR00830">
    <property type="entry name" value="PTBA"/>
    <property type="match status" value="1"/>
</dbReference>
<keyword evidence="3" id="KW-0762">Sugar transport</keyword>
<gene>
    <name evidence="9" type="ORF">SAMN05216446_0851</name>
    <name evidence="8" type="ORF">SAMN05216447_102136</name>
</gene>
<dbReference type="InterPro" id="IPR001127">
    <property type="entry name" value="PTS_EIIA_1_perm"/>
</dbReference>